<name>A0A0D3JIP0_EMIH1</name>
<dbReference type="PROSITE" id="PS50176">
    <property type="entry name" value="ARM_REPEAT"/>
    <property type="match status" value="2"/>
</dbReference>
<dbReference type="SUPFAM" id="SSF57850">
    <property type="entry name" value="RING/U-box"/>
    <property type="match status" value="1"/>
</dbReference>
<evidence type="ECO:0000313" key="3">
    <source>
        <dbReference type="EnsemblProtists" id="EOD23375"/>
    </source>
</evidence>
<accession>A0A0D3JIP0</accession>
<dbReference type="InterPro" id="IPR016024">
    <property type="entry name" value="ARM-type_fold"/>
</dbReference>
<dbReference type="PaxDb" id="2903-EOD23375"/>
<sequence length="446" mass="47409">MMQQPSVPRAQHGLPRKDIPHAFVCPLSARLMHDAVKLGDRSFSLHGLYSRSNWRPYSLLPKPDHTLRHLVHEWLCDLFGGVTLQLHIAAAAPRGPGAEDAATAAALEARDEVGALGIAAAGGTAPLVQLMDRGGGQTRHIAAVALLALAAHPANKAEISATGGLHAFVVLLSTRSSPDHTKRVAATALHLLAYDHSENRDLLAAENAAPPLIALLRTSPSEASRLASVKALRQLSMDHANARSLVAAGVVGPLMQLFFSNSSAETLGEASSVLWHLCMEPSSRAAVMAAGGRTLWWLYKPYKASEATKANKATRRPRPPPKPRAEAGSSLSHPPSDSPPSLLRLDTPSTPTFSPLRPTSSEAVLLDDAARAASLVMTLSSQPSDSHRCRPSPPPRGMLDAVLAAVEGFDPSTAERRPAGDQLARKRQARSRSISRKLKQAKAGQI</sequence>
<feature type="compositionally biased region" description="Low complexity" evidence="2">
    <location>
        <begin position="329"/>
        <end position="352"/>
    </location>
</feature>
<feature type="compositionally biased region" description="Basic residues" evidence="2">
    <location>
        <begin position="312"/>
        <end position="321"/>
    </location>
</feature>
<reference evidence="4" key="1">
    <citation type="journal article" date="2013" name="Nature">
        <title>Pan genome of the phytoplankton Emiliania underpins its global distribution.</title>
        <authorList>
            <person name="Read B.A."/>
            <person name="Kegel J."/>
            <person name="Klute M.J."/>
            <person name="Kuo A."/>
            <person name="Lefebvre S.C."/>
            <person name="Maumus F."/>
            <person name="Mayer C."/>
            <person name="Miller J."/>
            <person name="Monier A."/>
            <person name="Salamov A."/>
            <person name="Young J."/>
            <person name="Aguilar M."/>
            <person name="Claverie J.M."/>
            <person name="Frickenhaus S."/>
            <person name="Gonzalez K."/>
            <person name="Herman E.K."/>
            <person name="Lin Y.C."/>
            <person name="Napier J."/>
            <person name="Ogata H."/>
            <person name="Sarno A.F."/>
            <person name="Shmutz J."/>
            <person name="Schroeder D."/>
            <person name="de Vargas C."/>
            <person name="Verret F."/>
            <person name="von Dassow P."/>
            <person name="Valentin K."/>
            <person name="Van de Peer Y."/>
            <person name="Wheeler G."/>
            <person name="Dacks J.B."/>
            <person name="Delwiche C.F."/>
            <person name="Dyhrman S.T."/>
            <person name="Glockner G."/>
            <person name="John U."/>
            <person name="Richards T."/>
            <person name="Worden A.Z."/>
            <person name="Zhang X."/>
            <person name="Grigoriev I.V."/>
            <person name="Allen A.E."/>
            <person name="Bidle K."/>
            <person name="Borodovsky M."/>
            <person name="Bowler C."/>
            <person name="Brownlee C."/>
            <person name="Cock J.M."/>
            <person name="Elias M."/>
            <person name="Gladyshev V.N."/>
            <person name="Groth M."/>
            <person name="Guda C."/>
            <person name="Hadaegh A."/>
            <person name="Iglesias-Rodriguez M.D."/>
            <person name="Jenkins J."/>
            <person name="Jones B.M."/>
            <person name="Lawson T."/>
            <person name="Leese F."/>
            <person name="Lindquist E."/>
            <person name="Lobanov A."/>
            <person name="Lomsadze A."/>
            <person name="Malik S.B."/>
            <person name="Marsh M.E."/>
            <person name="Mackinder L."/>
            <person name="Mock T."/>
            <person name="Mueller-Roeber B."/>
            <person name="Pagarete A."/>
            <person name="Parker M."/>
            <person name="Probert I."/>
            <person name="Quesneville H."/>
            <person name="Raines C."/>
            <person name="Rensing S.A."/>
            <person name="Riano-Pachon D.M."/>
            <person name="Richier S."/>
            <person name="Rokitta S."/>
            <person name="Shiraiwa Y."/>
            <person name="Soanes D.M."/>
            <person name="van der Giezen M."/>
            <person name="Wahlund T.M."/>
            <person name="Williams B."/>
            <person name="Wilson W."/>
            <person name="Wolfe G."/>
            <person name="Wurch L.L."/>
        </authorList>
    </citation>
    <scope>NUCLEOTIDE SEQUENCE</scope>
</reference>
<dbReference type="eggNOG" id="KOG0167">
    <property type="taxonomic scope" value="Eukaryota"/>
</dbReference>
<dbReference type="AlphaFoldDB" id="A0A0D3JIP0"/>
<dbReference type="KEGG" id="ehx:EMIHUDRAFT_239749"/>
<dbReference type="Proteomes" id="UP000013827">
    <property type="component" value="Unassembled WGS sequence"/>
</dbReference>
<feature type="region of interest" description="Disordered" evidence="2">
    <location>
        <begin position="308"/>
        <end position="359"/>
    </location>
</feature>
<evidence type="ECO:0000256" key="2">
    <source>
        <dbReference type="SAM" id="MobiDB-lite"/>
    </source>
</evidence>
<protein>
    <recommendedName>
        <fullName evidence="5">RING-type E3 ubiquitin transferase</fullName>
    </recommendedName>
</protein>
<dbReference type="InterPro" id="IPR011989">
    <property type="entry name" value="ARM-like"/>
</dbReference>
<evidence type="ECO:0008006" key="5">
    <source>
        <dbReference type="Google" id="ProtNLM"/>
    </source>
</evidence>
<feature type="compositionally biased region" description="Basic residues" evidence="2">
    <location>
        <begin position="425"/>
        <end position="440"/>
    </location>
</feature>
<feature type="repeat" description="ARM" evidence="1">
    <location>
        <begin position="207"/>
        <end position="250"/>
    </location>
</feature>
<keyword evidence="4" id="KW-1185">Reference proteome</keyword>
<dbReference type="InterPro" id="IPR000225">
    <property type="entry name" value="Armadillo"/>
</dbReference>
<feature type="region of interest" description="Disordered" evidence="2">
    <location>
        <begin position="409"/>
        <end position="446"/>
    </location>
</feature>
<dbReference type="SUPFAM" id="SSF48371">
    <property type="entry name" value="ARM repeat"/>
    <property type="match status" value="1"/>
</dbReference>
<dbReference type="EnsemblProtists" id="EOD23375">
    <property type="protein sequence ID" value="EOD23375"/>
    <property type="gene ID" value="EMIHUDRAFT_239749"/>
</dbReference>
<dbReference type="HOGENOM" id="CLU_664693_0_0_1"/>
<feature type="region of interest" description="Disordered" evidence="2">
    <location>
        <begin position="379"/>
        <end position="398"/>
    </location>
</feature>
<evidence type="ECO:0000256" key="1">
    <source>
        <dbReference type="PROSITE-ProRule" id="PRU00259"/>
    </source>
</evidence>
<dbReference type="RefSeq" id="XP_005775804.1">
    <property type="nucleotide sequence ID" value="XM_005775747.1"/>
</dbReference>
<dbReference type="Gene3D" id="1.25.10.10">
    <property type="entry name" value="Leucine-rich Repeat Variant"/>
    <property type="match status" value="1"/>
</dbReference>
<proteinExistence type="predicted"/>
<dbReference type="PANTHER" id="PTHR23315">
    <property type="entry name" value="U BOX DOMAIN-CONTAINING"/>
    <property type="match status" value="1"/>
</dbReference>
<organism evidence="3 4">
    <name type="scientific">Emiliania huxleyi (strain CCMP1516)</name>
    <dbReference type="NCBI Taxonomy" id="280463"/>
    <lineage>
        <taxon>Eukaryota</taxon>
        <taxon>Haptista</taxon>
        <taxon>Haptophyta</taxon>
        <taxon>Prymnesiophyceae</taxon>
        <taxon>Isochrysidales</taxon>
        <taxon>Noelaerhabdaceae</taxon>
        <taxon>Emiliania</taxon>
    </lineage>
</organism>
<dbReference type="SMART" id="SM00185">
    <property type="entry name" value="ARM"/>
    <property type="match status" value="4"/>
</dbReference>
<dbReference type="GeneID" id="17268921"/>
<reference evidence="3" key="2">
    <citation type="submission" date="2024-10" db="UniProtKB">
        <authorList>
            <consortium name="EnsemblProtists"/>
        </authorList>
    </citation>
    <scope>IDENTIFICATION</scope>
</reference>
<dbReference type="PANTHER" id="PTHR23315:SF7">
    <property type="entry name" value="U-BOX DOMAIN-CONTAINING PROTEIN 4"/>
    <property type="match status" value="1"/>
</dbReference>
<feature type="repeat" description="ARM" evidence="1">
    <location>
        <begin position="163"/>
        <end position="207"/>
    </location>
</feature>
<evidence type="ECO:0000313" key="4">
    <source>
        <dbReference type="Proteomes" id="UP000013827"/>
    </source>
</evidence>